<organism evidence="3 4">
    <name type="scientific">Meristemomyces frigidus</name>
    <dbReference type="NCBI Taxonomy" id="1508187"/>
    <lineage>
        <taxon>Eukaryota</taxon>
        <taxon>Fungi</taxon>
        <taxon>Dikarya</taxon>
        <taxon>Ascomycota</taxon>
        <taxon>Pezizomycotina</taxon>
        <taxon>Dothideomycetes</taxon>
        <taxon>Dothideomycetidae</taxon>
        <taxon>Mycosphaerellales</taxon>
        <taxon>Teratosphaeriaceae</taxon>
        <taxon>Meristemomyces</taxon>
    </lineage>
</organism>
<feature type="domain" description="SET" evidence="2">
    <location>
        <begin position="139"/>
        <end position="187"/>
    </location>
</feature>
<dbReference type="CDD" id="cd20071">
    <property type="entry name" value="SET_SMYD"/>
    <property type="match status" value="1"/>
</dbReference>
<reference evidence="3" key="1">
    <citation type="submission" date="2023-08" db="EMBL/GenBank/DDBJ databases">
        <title>Black Yeasts Isolated from many extreme environments.</title>
        <authorList>
            <person name="Coleine C."/>
            <person name="Stajich J.E."/>
            <person name="Selbmann L."/>
        </authorList>
    </citation>
    <scope>NUCLEOTIDE SEQUENCE</scope>
    <source>
        <strain evidence="3">CCFEE 5401</strain>
    </source>
</reference>
<dbReference type="InterPro" id="IPR046341">
    <property type="entry name" value="SET_dom_sf"/>
</dbReference>
<proteinExistence type="predicted"/>
<evidence type="ECO:0000256" key="1">
    <source>
        <dbReference type="SAM" id="MobiDB-lite"/>
    </source>
</evidence>
<protein>
    <recommendedName>
        <fullName evidence="2">SET domain-containing protein</fullName>
    </recommendedName>
</protein>
<evidence type="ECO:0000259" key="2">
    <source>
        <dbReference type="Pfam" id="PF00856"/>
    </source>
</evidence>
<sequence>MAETIESPSIDAIDRAWQQADEAAPELHANSQVPATRRKSKAIQPAHIAPDIVAFYLSGTLHQTKTPDAQSKLEALAQDPAPYKSKQELLHYTQSFTQLSHLLTPPLKPACTTGLCRSLVNAGSHNAFGIRAGGDDAEEYMGYGIWPSASYFNHSCSPNVAKKRVGKEWVFRTAREIGMGEECCITYLGGDEKDLDVRDRRQRLREVWGFECMCLRCLAESRACVDT</sequence>
<gene>
    <name evidence="3" type="ORF">LTR62_001795</name>
</gene>
<comment type="caution">
    <text evidence="3">The sequence shown here is derived from an EMBL/GenBank/DDBJ whole genome shotgun (WGS) entry which is preliminary data.</text>
</comment>
<dbReference type="Proteomes" id="UP001310890">
    <property type="component" value="Unassembled WGS sequence"/>
</dbReference>
<accession>A0AAN7YHW7</accession>
<evidence type="ECO:0000313" key="4">
    <source>
        <dbReference type="Proteomes" id="UP001310890"/>
    </source>
</evidence>
<dbReference type="PANTHER" id="PTHR12197">
    <property type="entry name" value="HISTONE-LYSINE N-METHYLTRANSFERASE SMYD"/>
    <property type="match status" value="1"/>
</dbReference>
<dbReference type="SUPFAM" id="SSF82199">
    <property type="entry name" value="SET domain"/>
    <property type="match status" value="1"/>
</dbReference>
<dbReference type="InterPro" id="IPR050869">
    <property type="entry name" value="H3K4_H4K5_MeTrfase"/>
</dbReference>
<feature type="region of interest" description="Disordered" evidence="1">
    <location>
        <begin position="21"/>
        <end position="40"/>
    </location>
</feature>
<evidence type="ECO:0000313" key="3">
    <source>
        <dbReference type="EMBL" id="KAK5115098.1"/>
    </source>
</evidence>
<dbReference type="Pfam" id="PF00856">
    <property type="entry name" value="SET"/>
    <property type="match status" value="1"/>
</dbReference>
<dbReference type="EMBL" id="JAVRRL010000014">
    <property type="protein sequence ID" value="KAK5115098.1"/>
    <property type="molecule type" value="Genomic_DNA"/>
</dbReference>
<dbReference type="GO" id="GO:0005634">
    <property type="term" value="C:nucleus"/>
    <property type="evidence" value="ECO:0007669"/>
    <property type="project" value="TreeGrafter"/>
</dbReference>
<dbReference type="InterPro" id="IPR001214">
    <property type="entry name" value="SET_dom"/>
</dbReference>
<dbReference type="AlphaFoldDB" id="A0AAN7YHW7"/>
<name>A0AAN7YHW7_9PEZI</name>
<dbReference type="Gene3D" id="2.170.270.10">
    <property type="entry name" value="SET domain"/>
    <property type="match status" value="1"/>
</dbReference>
<dbReference type="PANTHER" id="PTHR12197:SF294">
    <property type="entry name" value="POTENTIAL PROTEIN LYSINE METHYLTRANSFERASE SET6"/>
    <property type="match status" value="1"/>
</dbReference>